<evidence type="ECO:0000256" key="2">
    <source>
        <dbReference type="ARBA" id="ARBA00010790"/>
    </source>
</evidence>
<dbReference type="GO" id="GO:0016614">
    <property type="term" value="F:oxidoreductase activity, acting on CH-OH group of donors"/>
    <property type="evidence" value="ECO:0007669"/>
    <property type="project" value="InterPro"/>
</dbReference>
<organism evidence="7 8">
    <name type="scientific">Tuber borchii</name>
    <name type="common">White truffle</name>
    <dbReference type="NCBI Taxonomy" id="42251"/>
    <lineage>
        <taxon>Eukaryota</taxon>
        <taxon>Fungi</taxon>
        <taxon>Dikarya</taxon>
        <taxon>Ascomycota</taxon>
        <taxon>Pezizomycotina</taxon>
        <taxon>Pezizomycetes</taxon>
        <taxon>Pezizales</taxon>
        <taxon>Tuberaceae</taxon>
        <taxon>Tuber</taxon>
    </lineage>
</organism>
<dbReference type="InterPro" id="IPR007867">
    <property type="entry name" value="GMC_OxRtase_C"/>
</dbReference>
<evidence type="ECO:0008006" key="9">
    <source>
        <dbReference type="Google" id="ProtNLM"/>
    </source>
</evidence>
<name>A0A2T7A712_TUBBO</name>
<dbReference type="AlphaFoldDB" id="A0A2T7A712"/>
<sequence>MMIDPFVSKGILLDPDMFSIGDNPHGCGHVVRTTYQGESRHGMEVIDSDGKKHTFTIRRKVIASRGSYCSLAILLRSRVGLRQNLKAVGKNLMDHLVRNAIYALTRPTNYTPGALEASYKFWKEHKKGPLSTFPFSAIAYARLEKLRPASAWRDPMGLTSKKPNVEFLTECYDGLKQLADFPHNGKSCFSIASELANPRANPIVERNYLSDALDLEVLAEVWRLGKEIVMEGSHTRDAISGSWPVSAARHSLLTRDDWKTFMGKTADPLTVLDERLSVSGVKGLIVADTSVMPTLN</sequence>
<feature type="domain" description="Glucose-methanol-choline oxidoreductase C-terminal" evidence="6">
    <location>
        <begin position="191"/>
        <end position="295"/>
    </location>
</feature>
<keyword evidence="3" id="KW-0285">Flavoprotein</keyword>
<dbReference type="InterPro" id="IPR000172">
    <property type="entry name" value="GMC_OxRdtase_N"/>
</dbReference>
<dbReference type="GO" id="GO:0050660">
    <property type="term" value="F:flavin adenine dinucleotide binding"/>
    <property type="evidence" value="ECO:0007669"/>
    <property type="project" value="InterPro"/>
</dbReference>
<reference evidence="7 8" key="1">
    <citation type="submission" date="2017-04" db="EMBL/GenBank/DDBJ databases">
        <title>Draft genome sequence of Tuber borchii Vittad., a whitish edible truffle.</title>
        <authorList>
            <consortium name="DOE Joint Genome Institute"/>
            <person name="Murat C."/>
            <person name="Kuo A."/>
            <person name="Barry K.W."/>
            <person name="Clum A."/>
            <person name="Dockter R.B."/>
            <person name="Fauchery L."/>
            <person name="Iotti M."/>
            <person name="Kohler A."/>
            <person name="Labutti K."/>
            <person name="Lindquist E.A."/>
            <person name="Lipzen A."/>
            <person name="Ohm R.A."/>
            <person name="Wang M."/>
            <person name="Grigoriev I.V."/>
            <person name="Zambonelli A."/>
            <person name="Martin F.M."/>
        </authorList>
    </citation>
    <scope>NUCLEOTIDE SEQUENCE [LARGE SCALE GENOMIC DNA]</scope>
    <source>
        <strain evidence="7 8">Tbo3840</strain>
    </source>
</reference>
<keyword evidence="4" id="KW-0274">FAD</keyword>
<dbReference type="InterPro" id="IPR036188">
    <property type="entry name" value="FAD/NAD-bd_sf"/>
</dbReference>
<dbReference type="Gene3D" id="3.50.50.60">
    <property type="entry name" value="FAD/NAD(P)-binding domain"/>
    <property type="match status" value="1"/>
</dbReference>
<dbReference type="SUPFAM" id="SSF51905">
    <property type="entry name" value="FAD/NAD(P)-binding domain"/>
    <property type="match status" value="1"/>
</dbReference>
<feature type="domain" description="Glucose-methanol-choline oxidoreductase N-terminal" evidence="5">
    <location>
        <begin position="40"/>
        <end position="97"/>
    </location>
</feature>
<evidence type="ECO:0000259" key="6">
    <source>
        <dbReference type="Pfam" id="PF05199"/>
    </source>
</evidence>
<protein>
    <recommendedName>
        <fullName evidence="9">GMC oxidoreductase-domain-containing protein</fullName>
    </recommendedName>
</protein>
<dbReference type="Proteomes" id="UP000244722">
    <property type="component" value="Unassembled WGS sequence"/>
</dbReference>
<dbReference type="SUPFAM" id="SSF54373">
    <property type="entry name" value="FAD-linked reductases, C-terminal domain"/>
    <property type="match status" value="1"/>
</dbReference>
<dbReference type="Pfam" id="PF00732">
    <property type="entry name" value="GMC_oxred_N"/>
    <property type="match status" value="1"/>
</dbReference>
<comment type="cofactor">
    <cofactor evidence="1">
        <name>FAD</name>
        <dbReference type="ChEBI" id="CHEBI:57692"/>
    </cofactor>
</comment>
<evidence type="ECO:0000256" key="3">
    <source>
        <dbReference type="ARBA" id="ARBA00022630"/>
    </source>
</evidence>
<proteinExistence type="inferred from homology"/>
<dbReference type="OrthoDB" id="269227at2759"/>
<dbReference type="PANTHER" id="PTHR11552:SF147">
    <property type="entry name" value="CHOLINE DEHYDROGENASE, MITOCHONDRIAL"/>
    <property type="match status" value="1"/>
</dbReference>
<evidence type="ECO:0000313" key="7">
    <source>
        <dbReference type="EMBL" id="PUU83512.1"/>
    </source>
</evidence>
<dbReference type="InterPro" id="IPR012132">
    <property type="entry name" value="GMC_OxRdtase"/>
</dbReference>
<dbReference type="STRING" id="42251.A0A2T7A712"/>
<dbReference type="Gene3D" id="3.30.560.10">
    <property type="entry name" value="Glucose Oxidase, domain 3"/>
    <property type="match status" value="1"/>
</dbReference>
<keyword evidence="8" id="KW-1185">Reference proteome</keyword>
<evidence type="ECO:0000259" key="5">
    <source>
        <dbReference type="Pfam" id="PF00732"/>
    </source>
</evidence>
<dbReference type="EMBL" id="NESQ01000011">
    <property type="protein sequence ID" value="PUU83512.1"/>
    <property type="molecule type" value="Genomic_DNA"/>
</dbReference>
<accession>A0A2T7A712</accession>
<gene>
    <name evidence="7" type="ORF">B9Z19DRAFT_1098635</name>
</gene>
<evidence type="ECO:0000256" key="1">
    <source>
        <dbReference type="ARBA" id="ARBA00001974"/>
    </source>
</evidence>
<comment type="similarity">
    <text evidence="2">Belongs to the GMC oxidoreductase family.</text>
</comment>
<dbReference type="Pfam" id="PF05199">
    <property type="entry name" value="GMC_oxred_C"/>
    <property type="match status" value="1"/>
</dbReference>
<evidence type="ECO:0000256" key="4">
    <source>
        <dbReference type="ARBA" id="ARBA00022827"/>
    </source>
</evidence>
<evidence type="ECO:0000313" key="8">
    <source>
        <dbReference type="Proteomes" id="UP000244722"/>
    </source>
</evidence>
<dbReference type="PANTHER" id="PTHR11552">
    <property type="entry name" value="GLUCOSE-METHANOL-CHOLINE GMC OXIDOREDUCTASE"/>
    <property type="match status" value="1"/>
</dbReference>
<comment type="caution">
    <text evidence="7">The sequence shown here is derived from an EMBL/GenBank/DDBJ whole genome shotgun (WGS) entry which is preliminary data.</text>
</comment>